<evidence type="ECO:0000256" key="2">
    <source>
        <dbReference type="SAM" id="SignalP"/>
    </source>
</evidence>
<feature type="signal peptide" evidence="2">
    <location>
        <begin position="1"/>
        <end position="27"/>
    </location>
</feature>
<dbReference type="EMBL" id="BOMB01000034">
    <property type="protein sequence ID" value="GID14895.1"/>
    <property type="molecule type" value="Genomic_DNA"/>
</dbReference>
<gene>
    <name evidence="3" type="ORF">Aru02nite_57840</name>
</gene>
<keyword evidence="1" id="KW-1133">Transmembrane helix</keyword>
<dbReference type="Proteomes" id="UP000612808">
    <property type="component" value="Unassembled WGS sequence"/>
</dbReference>
<comment type="caution">
    <text evidence="3">The sequence shown here is derived from an EMBL/GenBank/DDBJ whole genome shotgun (WGS) entry which is preliminary data.</text>
</comment>
<keyword evidence="1" id="KW-0812">Transmembrane</keyword>
<evidence type="ECO:0000313" key="3">
    <source>
        <dbReference type="EMBL" id="GID14895.1"/>
    </source>
</evidence>
<keyword evidence="1" id="KW-0472">Membrane</keyword>
<proteinExistence type="predicted"/>
<name>A0A8J3J532_9ACTN</name>
<feature type="transmembrane region" description="Helical" evidence="1">
    <location>
        <begin position="59"/>
        <end position="78"/>
    </location>
</feature>
<accession>A0A8J3J532</accession>
<feature type="chain" id="PRO_5039410643" description="Interferon-induced transmembrane protein" evidence="2">
    <location>
        <begin position="28"/>
        <end position="82"/>
    </location>
</feature>
<keyword evidence="4" id="KW-1185">Reference proteome</keyword>
<evidence type="ECO:0000256" key="1">
    <source>
        <dbReference type="SAM" id="Phobius"/>
    </source>
</evidence>
<keyword evidence="2" id="KW-0732">Signal</keyword>
<reference evidence="3" key="1">
    <citation type="submission" date="2021-01" db="EMBL/GenBank/DDBJ databases">
        <title>Whole genome shotgun sequence of Actinocatenispora rupis NBRC 107355.</title>
        <authorList>
            <person name="Komaki H."/>
            <person name="Tamura T."/>
        </authorList>
    </citation>
    <scope>NUCLEOTIDE SEQUENCE</scope>
    <source>
        <strain evidence="3">NBRC 107355</strain>
    </source>
</reference>
<protein>
    <recommendedName>
        <fullName evidence="5">Interferon-induced transmembrane protein</fullName>
    </recommendedName>
</protein>
<evidence type="ECO:0008006" key="5">
    <source>
        <dbReference type="Google" id="ProtNLM"/>
    </source>
</evidence>
<dbReference type="AlphaFoldDB" id="A0A8J3J532"/>
<sequence>MSRALDHAAFALGTVVGAAAASPVAYAFAVAQRAARDHAGAKAGVKAAWAARVRSVKKLAIAALGCAVVAGVIGIYTGTHIT</sequence>
<dbReference type="RefSeq" id="WP_203662915.1">
    <property type="nucleotide sequence ID" value="NZ_BAAAZM010000012.1"/>
</dbReference>
<evidence type="ECO:0000313" key="4">
    <source>
        <dbReference type="Proteomes" id="UP000612808"/>
    </source>
</evidence>
<organism evidence="3 4">
    <name type="scientific">Actinocatenispora rupis</name>
    <dbReference type="NCBI Taxonomy" id="519421"/>
    <lineage>
        <taxon>Bacteria</taxon>
        <taxon>Bacillati</taxon>
        <taxon>Actinomycetota</taxon>
        <taxon>Actinomycetes</taxon>
        <taxon>Micromonosporales</taxon>
        <taxon>Micromonosporaceae</taxon>
        <taxon>Actinocatenispora</taxon>
    </lineage>
</organism>